<dbReference type="Pfam" id="PF14223">
    <property type="entry name" value="Retrotran_gag_2"/>
    <property type="match status" value="1"/>
</dbReference>
<sequence length="123" mass="13657">MASVDPTIAVTVAAASSAQLDWDSLHLTYANKSQTRIFSLRDQLARLSKDSRPVANYLHQVRSFYNELATAGATITNDELVVKILSGLGSDFREISAAIRARDSIISYDELYAKLIDYELFLL</sequence>
<comment type="caution">
    <text evidence="1">The sequence shown here is derived from an EMBL/GenBank/DDBJ whole genome shotgun (WGS) entry which is preliminary data.</text>
</comment>
<accession>A0ABQ7U2M8</accession>
<dbReference type="PANTHER" id="PTHR47481">
    <property type="match status" value="1"/>
</dbReference>
<keyword evidence="2" id="KW-1185">Reference proteome</keyword>
<proteinExistence type="predicted"/>
<dbReference type="Proteomes" id="UP000826656">
    <property type="component" value="Unassembled WGS sequence"/>
</dbReference>
<evidence type="ECO:0000313" key="1">
    <source>
        <dbReference type="EMBL" id="KAH0741192.1"/>
    </source>
</evidence>
<evidence type="ECO:0000313" key="2">
    <source>
        <dbReference type="Proteomes" id="UP000826656"/>
    </source>
</evidence>
<name>A0ABQ7U2M8_SOLTU</name>
<dbReference type="EMBL" id="JAIVGD010000026">
    <property type="protein sequence ID" value="KAH0741192.1"/>
    <property type="molecule type" value="Genomic_DNA"/>
</dbReference>
<reference evidence="1 2" key="1">
    <citation type="journal article" date="2021" name="bioRxiv">
        <title>Chromosome-scale and haplotype-resolved genome assembly of a tetraploid potato cultivar.</title>
        <authorList>
            <person name="Sun H."/>
            <person name="Jiao W.-B."/>
            <person name="Krause K."/>
            <person name="Campoy J.A."/>
            <person name="Goel M."/>
            <person name="Folz-Donahue K."/>
            <person name="Kukat C."/>
            <person name="Huettel B."/>
            <person name="Schneeberger K."/>
        </authorList>
    </citation>
    <scope>NUCLEOTIDE SEQUENCE [LARGE SCALE GENOMIC DNA]</scope>
    <source>
        <strain evidence="1">SolTubOtavaFocal</strain>
        <tissue evidence="1">Leaves</tissue>
    </source>
</reference>
<protein>
    <submittedName>
        <fullName evidence="1">Uncharacterized protein</fullName>
    </submittedName>
</protein>
<organism evidence="1 2">
    <name type="scientific">Solanum tuberosum</name>
    <name type="common">Potato</name>
    <dbReference type="NCBI Taxonomy" id="4113"/>
    <lineage>
        <taxon>Eukaryota</taxon>
        <taxon>Viridiplantae</taxon>
        <taxon>Streptophyta</taxon>
        <taxon>Embryophyta</taxon>
        <taxon>Tracheophyta</taxon>
        <taxon>Spermatophyta</taxon>
        <taxon>Magnoliopsida</taxon>
        <taxon>eudicotyledons</taxon>
        <taxon>Gunneridae</taxon>
        <taxon>Pentapetalae</taxon>
        <taxon>asterids</taxon>
        <taxon>lamiids</taxon>
        <taxon>Solanales</taxon>
        <taxon>Solanaceae</taxon>
        <taxon>Solanoideae</taxon>
        <taxon>Solaneae</taxon>
        <taxon>Solanum</taxon>
    </lineage>
</organism>
<dbReference type="PANTHER" id="PTHR47481:SF21">
    <property type="entry name" value="BASIC-LEUCINE ZIPPER TRANSCRIPTION FACTOR Q-RELATED"/>
    <property type="match status" value="1"/>
</dbReference>
<gene>
    <name evidence="1" type="ORF">KY290_034235</name>
</gene>